<dbReference type="PANTHER" id="PTHR31860">
    <property type="entry name" value="HEAT-INDUCIBLE TRANSCRIPTION REPRESSOR (DUF639)-RELATED"/>
    <property type="match status" value="1"/>
</dbReference>
<keyword evidence="4" id="KW-1185">Reference proteome</keyword>
<feature type="transmembrane region" description="Helical" evidence="1">
    <location>
        <begin position="653"/>
        <end position="678"/>
    </location>
</feature>
<dbReference type="RefSeq" id="XP_073385398.1">
    <property type="nucleotide sequence ID" value="XM_073529297.1"/>
</dbReference>
<dbReference type="OMA" id="FTRELPY"/>
<dbReference type="Gramene" id="Pp3c2_26720V3.1">
    <property type="protein sequence ID" value="Pp3c2_26720V3.1"/>
    <property type="gene ID" value="Pp3c2_26720"/>
</dbReference>
<dbReference type="Pfam" id="PF04842">
    <property type="entry name" value="DUF639"/>
    <property type="match status" value="1"/>
</dbReference>
<reference evidence="3" key="3">
    <citation type="submission" date="2020-12" db="UniProtKB">
        <authorList>
            <consortium name="EnsemblPlants"/>
        </authorList>
    </citation>
    <scope>IDENTIFICATION</scope>
</reference>
<dbReference type="RefSeq" id="XP_024368615.1">
    <property type="nucleotide sequence ID" value="XM_024512847.2"/>
</dbReference>
<dbReference type="InterPro" id="IPR006927">
    <property type="entry name" value="DUF639"/>
</dbReference>
<dbReference type="EMBL" id="ABEU02000002">
    <property type="protein sequence ID" value="PNR60443.1"/>
    <property type="molecule type" value="Genomic_DNA"/>
</dbReference>
<dbReference type="RefSeq" id="XP_024368616.1">
    <property type="nucleotide sequence ID" value="XM_024512848.2"/>
</dbReference>
<keyword evidence="1" id="KW-0472">Membrane</keyword>
<evidence type="ECO:0000256" key="1">
    <source>
        <dbReference type="SAM" id="Phobius"/>
    </source>
</evidence>
<accession>A0A2K1L348</accession>
<dbReference type="KEGG" id="ppp:112278924"/>
<dbReference type="EnsemblPlants" id="Pp3c2_26720V3.1">
    <property type="protein sequence ID" value="Pp3c2_26720V3.1"/>
    <property type="gene ID" value="Pp3c2_26720"/>
</dbReference>
<reference evidence="2 4" key="1">
    <citation type="journal article" date="2008" name="Science">
        <title>The Physcomitrella genome reveals evolutionary insights into the conquest of land by plants.</title>
        <authorList>
            <person name="Rensing S."/>
            <person name="Lang D."/>
            <person name="Zimmer A."/>
            <person name="Terry A."/>
            <person name="Salamov A."/>
            <person name="Shapiro H."/>
            <person name="Nishiyama T."/>
            <person name="Perroud P.-F."/>
            <person name="Lindquist E."/>
            <person name="Kamisugi Y."/>
            <person name="Tanahashi T."/>
            <person name="Sakakibara K."/>
            <person name="Fujita T."/>
            <person name="Oishi K."/>
            <person name="Shin-I T."/>
            <person name="Kuroki Y."/>
            <person name="Toyoda A."/>
            <person name="Suzuki Y."/>
            <person name="Hashimoto A."/>
            <person name="Yamaguchi K."/>
            <person name="Sugano A."/>
            <person name="Kohara Y."/>
            <person name="Fujiyama A."/>
            <person name="Anterola A."/>
            <person name="Aoki S."/>
            <person name="Ashton N."/>
            <person name="Barbazuk W.B."/>
            <person name="Barker E."/>
            <person name="Bennetzen J."/>
            <person name="Bezanilla M."/>
            <person name="Blankenship R."/>
            <person name="Cho S.H."/>
            <person name="Dutcher S."/>
            <person name="Estelle M."/>
            <person name="Fawcett J.A."/>
            <person name="Gundlach H."/>
            <person name="Hanada K."/>
            <person name="Heyl A."/>
            <person name="Hicks K.A."/>
            <person name="Hugh J."/>
            <person name="Lohr M."/>
            <person name="Mayer K."/>
            <person name="Melkozernov A."/>
            <person name="Murata T."/>
            <person name="Nelson D."/>
            <person name="Pils B."/>
            <person name="Prigge M."/>
            <person name="Reiss B."/>
            <person name="Renner T."/>
            <person name="Rombauts S."/>
            <person name="Rushton P."/>
            <person name="Sanderfoot A."/>
            <person name="Schween G."/>
            <person name="Shiu S.-H."/>
            <person name="Stueber K."/>
            <person name="Theodoulou F.L."/>
            <person name="Tu H."/>
            <person name="Van de Peer Y."/>
            <person name="Verrier P.J."/>
            <person name="Waters E."/>
            <person name="Wood A."/>
            <person name="Yang L."/>
            <person name="Cove D."/>
            <person name="Cuming A."/>
            <person name="Hasebe M."/>
            <person name="Lucas S."/>
            <person name="Mishler D.B."/>
            <person name="Reski R."/>
            <person name="Grigoriev I."/>
            <person name="Quatrano R.S."/>
            <person name="Boore J.L."/>
        </authorList>
    </citation>
    <scope>NUCLEOTIDE SEQUENCE [LARGE SCALE GENOMIC DNA]</scope>
    <source>
        <strain evidence="3 4">cv. Gransden 2004</strain>
    </source>
</reference>
<gene>
    <name evidence="3" type="primary">LOC112278924</name>
    <name evidence="2" type="ORF">PHYPA_003236</name>
</gene>
<dbReference type="EnsemblPlants" id="Pp3c2_26720V3.2">
    <property type="protein sequence ID" value="Pp3c2_26720V3.2"/>
    <property type="gene ID" value="Pp3c2_26720"/>
</dbReference>
<dbReference type="OrthoDB" id="742491at2759"/>
<evidence type="ECO:0000313" key="2">
    <source>
        <dbReference type="EMBL" id="PNR60443.1"/>
    </source>
</evidence>
<feature type="transmembrane region" description="Helical" evidence="1">
    <location>
        <begin position="553"/>
        <end position="586"/>
    </location>
</feature>
<evidence type="ECO:0000313" key="3">
    <source>
        <dbReference type="EnsemblPlants" id="Pp3c2_26720V3.1"/>
    </source>
</evidence>
<sequence length="726" mass="80662">MDTIKGYFGAKPEVPEKPIALERTPSGTRKSVKELSPLANNVIGRCARILLVRPEDLQEQFDKEAPLSAKTKDKYARSILEYCCFRTLSISAQVEDHLSDVDFRRLTYDMMLAWEAPGSTNKNVSKVEQKDVQLEEAEKVAAALGADDDEEESALFYNDLMPMMAEVEQTVGLEAFTRIAPAVPAIADLVTVYPQWEALTNTTGARLPFQLYDKYLGELDKSIKLMKSQLTPEVKQVLHLESDEILVDTDGGSSGQTVIEHVGSSTYPGRFTVTNYAIYFEVAGILSYSDAKRFDLASDLKYEVKPEVTGPWGTKIFDKAIMFKSNEVQEPLVFEFPEITGHARRDYWIAIIREIVACHKFCRLYKLKGVGKSEALARAVLGIARLRALRETIKVLPTRADSLLTFCYGDNMPHGDQVMGALADTLRHHGDGKSGDTFLDHHEGNKVYSSTATASAASLDLDPTPHPTSEHQRDALSPVNEVMIGEETALEKTVLDSRENTKKVEKAEATVDSVKGDGIGRNVQILTELLKPIPEVLEEVQSILQWKNPTRTIAVATVVFLFIVFDLLSYIPTVLLLSAAVYIFYLRYLKKKEKIRSGEVLIPVPQGTSTVEALTALQQAVSQAEATIQGINIALLKIRALLLSNYPEASNQVAALLAAAALGLAVLPTRWLVFIVFVNTFTSGLQGQRESPSTFERRFNEWWYSIPVVPVRFLKPGEDVNVRKLD</sequence>
<dbReference type="PANTHER" id="PTHR31860:SF6">
    <property type="entry name" value="HEAT-INDUCIBLE TRANSCRIPTION REPRESSOR (DUF639)"/>
    <property type="match status" value="1"/>
</dbReference>
<keyword evidence="1" id="KW-1133">Transmembrane helix</keyword>
<evidence type="ECO:0000313" key="4">
    <source>
        <dbReference type="Proteomes" id="UP000006727"/>
    </source>
</evidence>
<organism evidence="2">
    <name type="scientific">Physcomitrium patens</name>
    <name type="common">Spreading-leaved earth moss</name>
    <name type="synonym">Physcomitrella patens</name>
    <dbReference type="NCBI Taxonomy" id="3218"/>
    <lineage>
        <taxon>Eukaryota</taxon>
        <taxon>Viridiplantae</taxon>
        <taxon>Streptophyta</taxon>
        <taxon>Embryophyta</taxon>
        <taxon>Bryophyta</taxon>
        <taxon>Bryophytina</taxon>
        <taxon>Bryopsida</taxon>
        <taxon>Funariidae</taxon>
        <taxon>Funariales</taxon>
        <taxon>Funariaceae</taxon>
        <taxon>Physcomitrium</taxon>
    </lineage>
</organism>
<proteinExistence type="predicted"/>
<protein>
    <recommendedName>
        <fullName evidence="5">GRAM domain-containing protein</fullName>
    </recommendedName>
</protein>
<dbReference type="AlphaFoldDB" id="A0A2K1L348"/>
<dbReference type="Proteomes" id="UP000006727">
    <property type="component" value="Chromosome 2"/>
</dbReference>
<dbReference type="PaxDb" id="3218-PP1S22_378V6.1"/>
<dbReference type="GeneID" id="112278924"/>
<dbReference type="Gramene" id="Pp3c2_26720V3.2">
    <property type="protein sequence ID" value="Pp3c2_26720V3.2"/>
    <property type="gene ID" value="Pp3c2_26720"/>
</dbReference>
<keyword evidence="1" id="KW-0812">Transmembrane</keyword>
<evidence type="ECO:0008006" key="5">
    <source>
        <dbReference type="Google" id="ProtNLM"/>
    </source>
</evidence>
<reference evidence="2 4" key="2">
    <citation type="journal article" date="2018" name="Plant J.">
        <title>The Physcomitrella patens chromosome-scale assembly reveals moss genome structure and evolution.</title>
        <authorList>
            <person name="Lang D."/>
            <person name="Ullrich K.K."/>
            <person name="Murat F."/>
            <person name="Fuchs J."/>
            <person name="Jenkins J."/>
            <person name="Haas F.B."/>
            <person name="Piednoel M."/>
            <person name="Gundlach H."/>
            <person name="Van Bel M."/>
            <person name="Meyberg R."/>
            <person name="Vives C."/>
            <person name="Morata J."/>
            <person name="Symeonidi A."/>
            <person name="Hiss M."/>
            <person name="Muchero W."/>
            <person name="Kamisugi Y."/>
            <person name="Saleh O."/>
            <person name="Blanc G."/>
            <person name="Decker E.L."/>
            <person name="van Gessel N."/>
            <person name="Grimwood J."/>
            <person name="Hayes R.D."/>
            <person name="Graham S.W."/>
            <person name="Gunter L.E."/>
            <person name="McDaniel S.F."/>
            <person name="Hoernstein S.N.W."/>
            <person name="Larsson A."/>
            <person name="Li F.W."/>
            <person name="Perroud P.F."/>
            <person name="Phillips J."/>
            <person name="Ranjan P."/>
            <person name="Rokshar D.S."/>
            <person name="Rothfels C.J."/>
            <person name="Schneider L."/>
            <person name="Shu S."/>
            <person name="Stevenson D.W."/>
            <person name="Thummler F."/>
            <person name="Tillich M."/>
            <person name="Villarreal Aguilar J.C."/>
            <person name="Widiez T."/>
            <person name="Wong G.K."/>
            <person name="Wymore A."/>
            <person name="Zhang Y."/>
            <person name="Zimmer A.D."/>
            <person name="Quatrano R.S."/>
            <person name="Mayer K.F.X."/>
            <person name="Goodstein D."/>
            <person name="Casacuberta J.M."/>
            <person name="Vandepoele K."/>
            <person name="Reski R."/>
            <person name="Cuming A.C."/>
            <person name="Tuskan G.A."/>
            <person name="Maumus F."/>
            <person name="Salse J."/>
            <person name="Schmutz J."/>
            <person name="Rensing S.A."/>
        </authorList>
    </citation>
    <scope>NUCLEOTIDE SEQUENCE [LARGE SCALE GENOMIC DNA]</scope>
    <source>
        <strain evidence="3 4">cv. Gransden 2004</strain>
    </source>
</reference>
<dbReference type="FunCoup" id="A0A2K1L348">
    <property type="interactions" value="2075"/>
</dbReference>
<name>A0A2K1L348_PHYPA</name>